<dbReference type="RefSeq" id="WP_229699918.1">
    <property type="nucleotide sequence ID" value="NZ_BMND01000009.1"/>
</dbReference>
<dbReference type="PANTHER" id="PTHR43335">
    <property type="entry name" value="ABC TRANSPORTER, ATP-BINDING PROTEIN"/>
    <property type="match status" value="1"/>
</dbReference>
<dbReference type="InterPro" id="IPR003439">
    <property type="entry name" value="ABC_transporter-like_ATP-bd"/>
</dbReference>
<dbReference type="EMBL" id="BMND01000009">
    <property type="protein sequence ID" value="GGN45026.1"/>
    <property type="molecule type" value="Genomic_DNA"/>
</dbReference>
<organism evidence="6 7">
    <name type="scientific">Streptomyces kronopolitis</name>
    <dbReference type="NCBI Taxonomy" id="1612435"/>
    <lineage>
        <taxon>Bacteria</taxon>
        <taxon>Bacillati</taxon>
        <taxon>Actinomycetota</taxon>
        <taxon>Actinomycetes</taxon>
        <taxon>Kitasatosporales</taxon>
        <taxon>Streptomycetaceae</taxon>
        <taxon>Streptomyces</taxon>
    </lineage>
</organism>
<gene>
    <name evidence="6" type="ORF">GCM10012285_28280</name>
</gene>
<accession>A0ABQ2JGX3</accession>
<dbReference type="Gene3D" id="3.40.50.300">
    <property type="entry name" value="P-loop containing nucleotide triphosphate hydrolases"/>
    <property type="match status" value="1"/>
</dbReference>
<feature type="domain" description="ABC transporter" evidence="5">
    <location>
        <begin position="8"/>
        <end position="238"/>
    </location>
</feature>
<comment type="caution">
    <text evidence="6">The sequence shown here is derived from an EMBL/GenBank/DDBJ whole genome shotgun (WGS) entry which is preliminary data.</text>
</comment>
<evidence type="ECO:0000256" key="3">
    <source>
        <dbReference type="ARBA" id="ARBA00022741"/>
    </source>
</evidence>
<keyword evidence="3" id="KW-0547">Nucleotide-binding</keyword>
<protein>
    <submittedName>
        <fullName evidence="6">ABC transporter ATP-binding protein</fullName>
    </submittedName>
</protein>
<dbReference type="InterPro" id="IPR027417">
    <property type="entry name" value="P-loop_NTPase"/>
</dbReference>
<evidence type="ECO:0000256" key="2">
    <source>
        <dbReference type="ARBA" id="ARBA00022448"/>
    </source>
</evidence>
<comment type="similarity">
    <text evidence="1">Belongs to the ABC transporter superfamily.</text>
</comment>
<evidence type="ECO:0000313" key="7">
    <source>
        <dbReference type="Proteomes" id="UP000600080"/>
    </source>
</evidence>
<sequence length="253" mass="26983">MSHEPQPVEVQSLVQGYPGRPVLNGLDLTAGTGVLGLLGPNGAGKTTLLKTLASTLPPRSGSVRLLGQDVSDRHGLRVARRQLGYLPQEFGYFPSFSVLDFVRYCAWLREVPARLARDAAVQAVERVGLAAVRDRKLKHLSGGMVQRCGIAQAIVADPALLIFDEPTVGLDPQQRLDFRELLHDLGQSATIIFSTHLVEDIAAVADTVTVLSGGTALYTGTPEELGGLGRPDSRGDSCLERGYMELLTGAAAC</sequence>
<keyword evidence="7" id="KW-1185">Reference proteome</keyword>
<dbReference type="GeneID" id="301548590"/>
<evidence type="ECO:0000259" key="5">
    <source>
        <dbReference type="PROSITE" id="PS50893"/>
    </source>
</evidence>
<evidence type="ECO:0000256" key="1">
    <source>
        <dbReference type="ARBA" id="ARBA00005417"/>
    </source>
</evidence>
<dbReference type="PANTHER" id="PTHR43335:SF2">
    <property type="entry name" value="ABC TRANSPORTER, ATP-BINDING PROTEIN"/>
    <property type="match status" value="1"/>
</dbReference>
<dbReference type="GO" id="GO:0005524">
    <property type="term" value="F:ATP binding"/>
    <property type="evidence" value="ECO:0007669"/>
    <property type="project" value="UniProtKB-KW"/>
</dbReference>
<dbReference type="Pfam" id="PF00005">
    <property type="entry name" value="ABC_tran"/>
    <property type="match status" value="1"/>
</dbReference>
<dbReference type="Proteomes" id="UP000600080">
    <property type="component" value="Unassembled WGS sequence"/>
</dbReference>
<keyword evidence="4 6" id="KW-0067">ATP-binding</keyword>
<dbReference type="SUPFAM" id="SSF52540">
    <property type="entry name" value="P-loop containing nucleoside triphosphate hydrolases"/>
    <property type="match status" value="1"/>
</dbReference>
<evidence type="ECO:0000313" key="6">
    <source>
        <dbReference type="EMBL" id="GGN45026.1"/>
    </source>
</evidence>
<name>A0ABQ2JGX3_9ACTN</name>
<keyword evidence="2" id="KW-0813">Transport</keyword>
<dbReference type="PROSITE" id="PS50893">
    <property type="entry name" value="ABC_TRANSPORTER_2"/>
    <property type="match status" value="1"/>
</dbReference>
<reference evidence="7" key="1">
    <citation type="journal article" date="2019" name="Int. J. Syst. Evol. Microbiol.">
        <title>The Global Catalogue of Microorganisms (GCM) 10K type strain sequencing project: providing services to taxonomists for standard genome sequencing and annotation.</title>
        <authorList>
            <consortium name="The Broad Institute Genomics Platform"/>
            <consortium name="The Broad Institute Genome Sequencing Center for Infectious Disease"/>
            <person name="Wu L."/>
            <person name="Ma J."/>
        </authorList>
    </citation>
    <scope>NUCLEOTIDE SEQUENCE [LARGE SCALE GENOMIC DNA]</scope>
    <source>
        <strain evidence="7">CGMCC 4.7323</strain>
    </source>
</reference>
<dbReference type="InterPro" id="IPR003593">
    <property type="entry name" value="AAA+_ATPase"/>
</dbReference>
<dbReference type="SMART" id="SM00382">
    <property type="entry name" value="AAA"/>
    <property type="match status" value="1"/>
</dbReference>
<evidence type="ECO:0000256" key="4">
    <source>
        <dbReference type="ARBA" id="ARBA00022840"/>
    </source>
</evidence>
<proteinExistence type="inferred from homology"/>